<gene>
    <name evidence="1" type="ORF">GGX14DRAFT_651116</name>
</gene>
<dbReference type="AlphaFoldDB" id="A0AAD6YNR8"/>
<keyword evidence="2" id="KW-1185">Reference proteome</keyword>
<proteinExistence type="predicted"/>
<protein>
    <submittedName>
        <fullName evidence="1">Uncharacterized protein</fullName>
    </submittedName>
</protein>
<organism evidence="1 2">
    <name type="scientific">Mycena pura</name>
    <dbReference type="NCBI Taxonomy" id="153505"/>
    <lineage>
        <taxon>Eukaryota</taxon>
        <taxon>Fungi</taxon>
        <taxon>Dikarya</taxon>
        <taxon>Basidiomycota</taxon>
        <taxon>Agaricomycotina</taxon>
        <taxon>Agaricomycetes</taxon>
        <taxon>Agaricomycetidae</taxon>
        <taxon>Agaricales</taxon>
        <taxon>Marasmiineae</taxon>
        <taxon>Mycenaceae</taxon>
        <taxon>Mycena</taxon>
    </lineage>
</organism>
<evidence type="ECO:0000313" key="1">
    <source>
        <dbReference type="EMBL" id="KAJ7224583.1"/>
    </source>
</evidence>
<reference evidence="1" key="1">
    <citation type="submission" date="2023-03" db="EMBL/GenBank/DDBJ databases">
        <title>Massive genome expansion in bonnet fungi (Mycena s.s.) driven by repeated elements and novel gene families across ecological guilds.</title>
        <authorList>
            <consortium name="Lawrence Berkeley National Laboratory"/>
            <person name="Harder C.B."/>
            <person name="Miyauchi S."/>
            <person name="Viragh M."/>
            <person name="Kuo A."/>
            <person name="Thoen E."/>
            <person name="Andreopoulos B."/>
            <person name="Lu D."/>
            <person name="Skrede I."/>
            <person name="Drula E."/>
            <person name="Henrissat B."/>
            <person name="Morin E."/>
            <person name="Kohler A."/>
            <person name="Barry K."/>
            <person name="LaButti K."/>
            <person name="Morin E."/>
            <person name="Salamov A."/>
            <person name="Lipzen A."/>
            <person name="Mereny Z."/>
            <person name="Hegedus B."/>
            <person name="Baldrian P."/>
            <person name="Stursova M."/>
            <person name="Weitz H."/>
            <person name="Taylor A."/>
            <person name="Grigoriev I.V."/>
            <person name="Nagy L.G."/>
            <person name="Martin F."/>
            <person name="Kauserud H."/>
        </authorList>
    </citation>
    <scope>NUCLEOTIDE SEQUENCE</scope>
    <source>
        <strain evidence="1">9144</strain>
    </source>
</reference>
<name>A0AAD6YNR8_9AGAR</name>
<dbReference type="EMBL" id="JARJCW010000005">
    <property type="protein sequence ID" value="KAJ7224583.1"/>
    <property type="molecule type" value="Genomic_DNA"/>
</dbReference>
<comment type="caution">
    <text evidence="1">The sequence shown here is derived from an EMBL/GenBank/DDBJ whole genome shotgun (WGS) entry which is preliminary data.</text>
</comment>
<sequence>MVYANFFNDTITLRVALQMDATPILKKFDDFVDRMDYYQVHKEARDSLGPAVKAIKDIYERTNPRKAGQDPGYYTVNSKLSSLPVRYQSNTFELRTLYDIVGWILSVVGPVPSIAKRDNYYYPLMMIGYVFCAKLIPTQAVEKNGKKQKPSAGPPEVWSVMWFKDEQQVARVVVGANLDQPGKIPKNNAKDFRKSLLDTSHILGWDTKQPSIMQQLSARGTGQDFGHCAETYPLLFICSLSHAQNIAGLAKVKKPPLFKRVSKDWLLKPHFYMIKSTPEYCSTRRPRDDEVYYEEAEDDEVYLS</sequence>
<accession>A0AAD6YNR8</accession>
<dbReference type="Proteomes" id="UP001219525">
    <property type="component" value="Unassembled WGS sequence"/>
</dbReference>
<evidence type="ECO:0000313" key="2">
    <source>
        <dbReference type="Proteomes" id="UP001219525"/>
    </source>
</evidence>